<proteinExistence type="predicted"/>
<comment type="caution">
    <text evidence="2">The sequence shown here is derived from an EMBL/GenBank/DDBJ whole genome shotgun (WGS) entry which is preliminary data.</text>
</comment>
<feature type="region of interest" description="Disordered" evidence="1">
    <location>
        <begin position="191"/>
        <end position="217"/>
    </location>
</feature>
<reference evidence="2" key="1">
    <citation type="submission" date="2023-06" db="EMBL/GenBank/DDBJ databases">
        <title>Survivors Of The Sea: Transcriptome response of Skeletonema marinoi to long-term dormancy.</title>
        <authorList>
            <person name="Pinder M.I.M."/>
            <person name="Kourtchenko O."/>
            <person name="Robertson E.K."/>
            <person name="Larsson T."/>
            <person name="Maumus F."/>
            <person name="Osuna-Cruz C.M."/>
            <person name="Vancaester E."/>
            <person name="Stenow R."/>
            <person name="Vandepoele K."/>
            <person name="Ploug H."/>
            <person name="Bruchert V."/>
            <person name="Godhe A."/>
            <person name="Topel M."/>
        </authorList>
    </citation>
    <scope>NUCLEOTIDE SEQUENCE</scope>
    <source>
        <strain evidence="2">R05AC</strain>
    </source>
</reference>
<dbReference type="InterPro" id="IPR011142">
    <property type="entry name" value="Spider_toxin_CSTX_Knottin_CS"/>
</dbReference>
<dbReference type="AlphaFoldDB" id="A0AAD8XWA7"/>
<dbReference type="EMBL" id="JATAAI010000035">
    <property type="protein sequence ID" value="KAK1735054.1"/>
    <property type="molecule type" value="Genomic_DNA"/>
</dbReference>
<dbReference type="Proteomes" id="UP001224775">
    <property type="component" value="Unassembled WGS sequence"/>
</dbReference>
<name>A0AAD8XWA7_9STRA</name>
<dbReference type="PROSITE" id="PS60029">
    <property type="entry name" value="SPIDER_CSTX"/>
    <property type="match status" value="1"/>
</dbReference>
<keyword evidence="3" id="KW-1185">Reference proteome</keyword>
<evidence type="ECO:0000256" key="1">
    <source>
        <dbReference type="SAM" id="MobiDB-lite"/>
    </source>
</evidence>
<organism evidence="2 3">
    <name type="scientific">Skeletonema marinoi</name>
    <dbReference type="NCBI Taxonomy" id="267567"/>
    <lineage>
        <taxon>Eukaryota</taxon>
        <taxon>Sar</taxon>
        <taxon>Stramenopiles</taxon>
        <taxon>Ochrophyta</taxon>
        <taxon>Bacillariophyta</taxon>
        <taxon>Coscinodiscophyceae</taxon>
        <taxon>Thalassiosirophycidae</taxon>
        <taxon>Thalassiosirales</taxon>
        <taxon>Skeletonemataceae</taxon>
        <taxon>Skeletonema</taxon>
        <taxon>Skeletonema marinoi-dohrnii complex</taxon>
    </lineage>
</organism>
<evidence type="ECO:0000313" key="3">
    <source>
        <dbReference type="Proteomes" id="UP001224775"/>
    </source>
</evidence>
<protein>
    <submittedName>
        <fullName evidence="2">Uncharacterized protein</fullName>
    </submittedName>
</protein>
<feature type="compositionally biased region" description="Polar residues" evidence="1">
    <location>
        <begin position="191"/>
        <end position="200"/>
    </location>
</feature>
<gene>
    <name evidence="2" type="ORF">QTG54_014120</name>
</gene>
<evidence type="ECO:0000313" key="2">
    <source>
        <dbReference type="EMBL" id="KAK1735054.1"/>
    </source>
</evidence>
<sequence length="398" mass="42901">MACVLSKAPCAQSQESCCGETFDSVACECFDGKWICRHTDACMRPDCGDLNTAAPSAALASCDTLRPPKLAVPTMIAPAAMFVLTLRSMTFQSADVKSTRQMDVIQTATNHFATGDLLYPVLTVDAVIMMTVRAMKLVVPVGVLLRSCLTAQLIIILVPSHTEPYIFTNDCERYRSGSHAGAYSRAHRNSYYNDTPNPTEAVTAPPTNEPTKAVTETPTEAVTAAVTTAPTPEPTEAVTSAITTAPTAAVTTAVTGSITSHNTDIFPLPGPTYCVNIKFTSKKNFPKDNGDKFLSTKSGEVLYEEEAGFMKERETEYLRQFCNLARGSYTLVVTDSGAGMFAEGNGSYVVDIDGQVILVGGRFRTEETSHEILVGVDAIMSETDQGFLEAHNSRRRIP</sequence>
<accession>A0AAD8XWA7</accession>